<dbReference type="STRING" id="929556.Solca_3582"/>
<keyword evidence="1" id="KW-1133">Transmembrane helix</keyword>
<accession>H8KKV3</accession>
<dbReference type="OrthoDB" id="1444224at2"/>
<gene>
    <name evidence="2" type="ordered locus">Solca_3582</name>
</gene>
<name>H8KKV3_SOLCM</name>
<dbReference type="AlphaFoldDB" id="H8KKV3"/>
<protein>
    <submittedName>
        <fullName evidence="2">Uncharacterized protein</fullName>
    </submittedName>
</protein>
<sequence length="175" mass="20403">MGLLPKPIWKEEYNYYSKKSVNDLRSDIQHLFDKTNGWDFSVNLTGAFTSDFGFQMTPKWQFTHIRNFESEIAYLNGRIFQDELKRTRVKFTVRPNSIFAIFFFAFPLFGLFGLTINNVNGDKNEALIVGLVFTFMAPIVMLMFGYFAKKGIKDRFVKTFNLEQVEVNLLSADRT</sequence>
<dbReference type="KEGG" id="scn:Solca_3582"/>
<feature type="transmembrane region" description="Helical" evidence="1">
    <location>
        <begin position="128"/>
        <end position="148"/>
    </location>
</feature>
<evidence type="ECO:0000313" key="2">
    <source>
        <dbReference type="EMBL" id="AFD08586.1"/>
    </source>
</evidence>
<dbReference type="HOGENOM" id="CLU_1531546_0_0_10"/>
<keyword evidence="1" id="KW-0472">Membrane</keyword>
<dbReference type="Proteomes" id="UP000007590">
    <property type="component" value="Chromosome"/>
</dbReference>
<proteinExistence type="predicted"/>
<evidence type="ECO:0000313" key="3">
    <source>
        <dbReference type="Proteomes" id="UP000007590"/>
    </source>
</evidence>
<reference evidence="2" key="1">
    <citation type="submission" date="2012-02" db="EMBL/GenBank/DDBJ databases">
        <title>The complete genome of Solitalea canadensis DSM 3403.</title>
        <authorList>
            <consortium name="US DOE Joint Genome Institute (JGI-PGF)"/>
            <person name="Lucas S."/>
            <person name="Copeland A."/>
            <person name="Lapidus A."/>
            <person name="Glavina del Rio T."/>
            <person name="Dalin E."/>
            <person name="Tice H."/>
            <person name="Bruce D."/>
            <person name="Goodwin L."/>
            <person name="Pitluck S."/>
            <person name="Peters L."/>
            <person name="Ovchinnikova G."/>
            <person name="Lu M."/>
            <person name="Kyrpides N."/>
            <person name="Mavromatis K."/>
            <person name="Ivanova N."/>
            <person name="Brettin T."/>
            <person name="Detter J.C."/>
            <person name="Han C."/>
            <person name="Larimer F."/>
            <person name="Land M."/>
            <person name="Hauser L."/>
            <person name="Markowitz V."/>
            <person name="Cheng J.-F."/>
            <person name="Hugenholtz P."/>
            <person name="Woyke T."/>
            <person name="Wu D."/>
            <person name="Spring S."/>
            <person name="Schroeder M."/>
            <person name="Kopitz M."/>
            <person name="Brambilla E."/>
            <person name="Klenk H.-P."/>
            <person name="Eisen J.A."/>
        </authorList>
    </citation>
    <scope>NUCLEOTIDE SEQUENCE</scope>
    <source>
        <strain evidence="2">DSM 3403</strain>
    </source>
</reference>
<evidence type="ECO:0000256" key="1">
    <source>
        <dbReference type="SAM" id="Phobius"/>
    </source>
</evidence>
<dbReference type="EMBL" id="CP003349">
    <property type="protein sequence ID" value="AFD08586.1"/>
    <property type="molecule type" value="Genomic_DNA"/>
</dbReference>
<feature type="transmembrane region" description="Helical" evidence="1">
    <location>
        <begin position="98"/>
        <end position="116"/>
    </location>
</feature>
<keyword evidence="3" id="KW-1185">Reference proteome</keyword>
<dbReference type="RefSeq" id="WP_014681809.1">
    <property type="nucleotide sequence ID" value="NC_017770.1"/>
</dbReference>
<organism evidence="2 3">
    <name type="scientific">Solitalea canadensis (strain ATCC 29591 / DSM 3403 / JCM 21819 / LMG 8368 / NBRC 15130 / NCIMB 12057 / USAM 9D)</name>
    <name type="common">Flexibacter canadensis</name>
    <dbReference type="NCBI Taxonomy" id="929556"/>
    <lineage>
        <taxon>Bacteria</taxon>
        <taxon>Pseudomonadati</taxon>
        <taxon>Bacteroidota</taxon>
        <taxon>Sphingobacteriia</taxon>
        <taxon>Sphingobacteriales</taxon>
        <taxon>Sphingobacteriaceae</taxon>
        <taxon>Solitalea</taxon>
    </lineage>
</organism>
<keyword evidence="1" id="KW-0812">Transmembrane</keyword>
<dbReference type="eggNOG" id="ENOG5032W3G">
    <property type="taxonomic scope" value="Bacteria"/>
</dbReference>